<dbReference type="Pfam" id="PF02913">
    <property type="entry name" value="FAD-oxidase_C"/>
    <property type="match status" value="1"/>
</dbReference>
<keyword evidence="5" id="KW-0809">Transit peptide</keyword>
<comment type="cofactor">
    <cofactor evidence="1">
        <name>FAD</name>
        <dbReference type="ChEBI" id="CHEBI:57692"/>
    </cofactor>
</comment>
<dbReference type="GO" id="GO:1903457">
    <property type="term" value="P:lactate catabolic process"/>
    <property type="evidence" value="ECO:0007669"/>
    <property type="project" value="TreeGrafter"/>
</dbReference>
<evidence type="ECO:0000259" key="8">
    <source>
        <dbReference type="PROSITE" id="PS51387"/>
    </source>
</evidence>
<dbReference type="EMBL" id="MIPT01000001">
    <property type="protein sequence ID" value="OHT20185.1"/>
    <property type="molecule type" value="Genomic_DNA"/>
</dbReference>
<reference evidence="9 10" key="1">
    <citation type="submission" date="2016-09" db="EMBL/GenBank/DDBJ databases">
        <title>Metabolic pathway, cell adaptation mechanisms and a novel monoxygenase revealed through proteogenomic-transcription analysis of a Sphingomonas haloaromaticamans strain degrading the fungicide ortho-phenylphenol.</title>
        <authorList>
            <person name="Perruchon C."/>
            <person name="Papadopoulou E.S."/>
            <person name="Rousidou C."/>
            <person name="Vasileiadis S."/>
            <person name="Tanou G."/>
            <person name="Amoutzias G."/>
            <person name="Molassiotis A."/>
            <person name="Karpouzas D.G."/>
        </authorList>
    </citation>
    <scope>NUCLEOTIDE SEQUENCE [LARGE SCALE GENOMIC DNA]</scope>
    <source>
        <strain evidence="9 10">P3</strain>
    </source>
</reference>
<dbReference type="Proteomes" id="UP000179467">
    <property type="component" value="Unassembled WGS sequence"/>
</dbReference>
<name>A0A1S1HDB8_9SPHN</name>
<evidence type="ECO:0000313" key="10">
    <source>
        <dbReference type="Proteomes" id="UP000179467"/>
    </source>
</evidence>
<evidence type="ECO:0000256" key="2">
    <source>
        <dbReference type="ARBA" id="ARBA00008000"/>
    </source>
</evidence>
<protein>
    <recommendedName>
        <fullName evidence="7">D-lactate dehydrogenase (cytochrome)</fullName>
        <ecNumber evidence="7">1.1.2.4</ecNumber>
    </recommendedName>
</protein>
<feature type="domain" description="FAD-binding PCMH-type" evidence="8">
    <location>
        <begin position="41"/>
        <end position="220"/>
    </location>
</feature>
<dbReference type="GO" id="GO:0004458">
    <property type="term" value="F:D-lactate dehydrogenase (cytochrome) activity"/>
    <property type="evidence" value="ECO:0007669"/>
    <property type="project" value="UniProtKB-EC"/>
</dbReference>
<dbReference type="OrthoDB" id="9811557at2"/>
<dbReference type="PANTHER" id="PTHR11748:SF111">
    <property type="entry name" value="D-LACTATE DEHYDROGENASE, MITOCHONDRIAL-RELATED"/>
    <property type="match status" value="1"/>
</dbReference>
<evidence type="ECO:0000256" key="5">
    <source>
        <dbReference type="ARBA" id="ARBA00022946"/>
    </source>
</evidence>
<evidence type="ECO:0000256" key="6">
    <source>
        <dbReference type="ARBA" id="ARBA00023002"/>
    </source>
</evidence>
<dbReference type="RefSeq" id="WP_070933847.1">
    <property type="nucleotide sequence ID" value="NZ_MIPT01000001.1"/>
</dbReference>
<evidence type="ECO:0000256" key="3">
    <source>
        <dbReference type="ARBA" id="ARBA00022630"/>
    </source>
</evidence>
<dbReference type="AlphaFoldDB" id="A0A1S1HDB8"/>
<dbReference type="SUPFAM" id="SSF56176">
    <property type="entry name" value="FAD-binding/transporter-associated domain-like"/>
    <property type="match status" value="1"/>
</dbReference>
<dbReference type="Gene3D" id="3.30.465.10">
    <property type="match status" value="1"/>
</dbReference>
<comment type="similarity">
    <text evidence="2">Belongs to the FAD-binding oxidoreductase/transferase type 4 family.</text>
</comment>
<dbReference type="InterPro" id="IPR004113">
    <property type="entry name" value="FAD-bd_oxidored_4_C"/>
</dbReference>
<keyword evidence="3" id="KW-0285">Flavoprotein</keyword>
<dbReference type="InterPro" id="IPR016166">
    <property type="entry name" value="FAD-bd_PCMH"/>
</dbReference>
<dbReference type="InterPro" id="IPR006094">
    <property type="entry name" value="Oxid_FAD_bind_N"/>
</dbReference>
<evidence type="ECO:0000256" key="7">
    <source>
        <dbReference type="ARBA" id="ARBA00038897"/>
    </source>
</evidence>
<organism evidence="9 10">
    <name type="scientific">Edaphosphingomonas haloaromaticamans</name>
    <dbReference type="NCBI Taxonomy" id="653954"/>
    <lineage>
        <taxon>Bacteria</taxon>
        <taxon>Pseudomonadati</taxon>
        <taxon>Pseudomonadota</taxon>
        <taxon>Alphaproteobacteria</taxon>
        <taxon>Sphingomonadales</taxon>
        <taxon>Rhizorhabdaceae</taxon>
        <taxon>Edaphosphingomonas</taxon>
    </lineage>
</organism>
<dbReference type="GO" id="GO:0071949">
    <property type="term" value="F:FAD binding"/>
    <property type="evidence" value="ECO:0007669"/>
    <property type="project" value="InterPro"/>
</dbReference>
<evidence type="ECO:0000256" key="1">
    <source>
        <dbReference type="ARBA" id="ARBA00001974"/>
    </source>
</evidence>
<proteinExistence type="inferred from homology"/>
<dbReference type="PROSITE" id="PS51387">
    <property type="entry name" value="FAD_PCMH"/>
    <property type="match status" value="1"/>
</dbReference>
<keyword evidence="10" id="KW-1185">Reference proteome</keyword>
<keyword evidence="4" id="KW-0274">FAD</keyword>
<accession>A0A1S1HDB8</accession>
<keyword evidence="6" id="KW-0560">Oxidoreductase</keyword>
<evidence type="ECO:0000313" key="9">
    <source>
        <dbReference type="EMBL" id="OHT20185.1"/>
    </source>
</evidence>
<dbReference type="InterPro" id="IPR016164">
    <property type="entry name" value="FAD-linked_Oxase-like_C"/>
</dbReference>
<gene>
    <name evidence="9" type="ORF">BHE75_02180</name>
</gene>
<dbReference type="Pfam" id="PF01565">
    <property type="entry name" value="FAD_binding_4"/>
    <property type="match status" value="1"/>
</dbReference>
<dbReference type="InterPro" id="IPR036318">
    <property type="entry name" value="FAD-bd_PCMH-like_sf"/>
</dbReference>
<dbReference type="InterPro" id="IPR016169">
    <property type="entry name" value="FAD-bd_PCMH_sub2"/>
</dbReference>
<dbReference type="EC" id="1.1.2.4" evidence="7"/>
<evidence type="ECO:0000256" key="4">
    <source>
        <dbReference type="ARBA" id="ARBA00022827"/>
    </source>
</evidence>
<dbReference type="GO" id="GO:0008720">
    <property type="term" value="F:D-lactate dehydrogenase (NAD+) activity"/>
    <property type="evidence" value="ECO:0007669"/>
    <property type="project" value="TreeGrafter"/>
</dbReference>
<comment type="caution">
    <text evidence="9">The sequence shown here is derived from an EMBL/GenBank/DDBJ whole genome shotgun (WGS) entry which is preliminary data.</text>
</comment>
<dbReference type="SUPFAM" id="SSF55103">
    <property type="entry name" value="FAD-linked oxidases, C-terminal domain"/>
    <property type="match status" value="1"/>
</dbReference>
<sequence>MTTLAPIDQTALSTISAAVGAAALVTDEAELRYYSQDVYSNGPTVLAVFRPADKAMLARGIAAATAAGVMIVPRGGGMSYTGGYLAPAAGALLIDTGSMNRVLDINAEDMTVTVEAGCTWDKLHRTLKPHGLRSLAWGTLSGINATVGGGMSQNGVFWGAGGGTVVDAALSFEVVLADGTMVSTGSSFFRPFGPDVTGIFAADCGAFGVKATVTLKLVREGMAFAYGSFSFPDAAAFFGAMSAVAREGLASESFGFDPYLQAQRMKRESLTKDAKSLVNMMKAQGSAWKALKEGAKVVAAGRSFLDDVPFSLHLICEGRHQSAVDADMKAIEAIAARHGGKVIENTIPKILRANPFPPVNSMVGPDGERWVPVHGFLPHSRLVEGWNRIQELFDANRAEMEANGVAAGAMLAAVSRSTCLIEPVFFWPDALEDIHCRSLEADHLAKLSRFPANAKSRALVGRLRAEIVAIFRDLEATHLQVARTYPLAAASDPRAWDMLKALKALVDPRGLMNPGSLGL</sequence>
<dbReference type="PANTHER" id="PTHR11748">
    <property type="entry name" value="D-LACTATE DEHYDROGENASE"/>
    <property type="match status" value="1"/>
</dbReference>